<dbReference type="Proteomes" id="UP000189761">
    <property type="component" value="Unassembled WGS sequence"/>
</dbReference>
<name>A0A8E2LHF4_9BACI</name>
<evidence type="ECO:0000313" key="2">
    <source>
        <dbReference type="Proteomes" id="UP000189761"/>
    </source>
</evidence>
<dbReference type="RefSeq" id="WP_071976350.1">
    <property type="nucleotide sequence ID" value="NZ_CP065424.1"/>
</dbReference>
<protein>
    <submittedName>
        <fullName evidence="1">Uncharacterized protein</fullName>
    </submittedName>
</protein>
<reference evidence="1 2" key="1">
    <citation type="submission" date="2017-01" db="EMBL/GenBank/DDBJ databases">
        <title>Draft genome sequence of Bacillus oleronius.</title>
        <authorList>
            <person name="Allam M."/>
        </authorList>
    </citation>
    <scope>NUCLEOTIDE SEQUENCE [LARGE SCALE GENOMIC DNA]</scope>
    <source>
        <strain evidence="1 2">DSM 9356</strain>
    </source>
</reference>
<evidence type="ECO:0000313" key="1">
    <source>
        <dbReference type="EMBL" id="OOP70069.1"/>
    </source>
</evidence>
<dbReference type="EMBL" id="MTLA01000018">
    <property type="protein sequence ID" value="OOP70069.1"/>
    <property type="molecule type" value="Genomic_DNA"/>
</dbReference>
<organism evidence="1 2">
    <name type="scientific">Heyndrickxia oleronia</name>
    <dbReference type="NCBI Taxonomy" id="38875"/>
    <lineage>
        <taxon>Bacteria</taxon>
        <taxon>Bacillati</taxon>
        <taxon>Bacillota</taxon>
        <taxon>Bacilli</taxon>
        <taxon>Bacillales</taxon>
        <taxon>Bacillaceae</taxon>
        <taxon>Heyndrickxia</taxon>
    </lineage>
</organism>
<keyword evidence="2" id="KW-1185">Reference proteome</keyword>
<proteinExistence type="predicted"/>
<comment type="caution">
    <text evidence="1">The sequence shown here is derived from an EMBL/GenBank/DDBJ whole genome shotgun (WGS) entry which is preliminary data.</text>
</comment>
<sequence length="173" mass="20288">MKKNFVFIPIIFVLALVLSFMFSEKDPSKTEKAIQPVNEKFELTEKEKNKILLDIRKACSKLINLVSSKDTTTEDYDNILPNYFDESFLSTFKEQILEKVKNENNIVDRQFLTLPLNLEEYPSYTIISNNKVKVVWSKVPFPSNPNQLATIEITLIKQDDQWKITDWYSILEK</sequence>
<gene>
    <name evidence="1" type="ORF">BWZ43_01855</name>
</gene>
<accession>A0A8E2LHF4</accession>
<dbReference type="AlphaFoldDB" id="A0A8E2LHF4"/>